<feature type="region of interest" description="Disordered" evidence="6">
    <location>
        <begin position="1"/>
        <end position="28"/>
    </location>
</feature>
<keyword evidence="9" id="KW-1185">Reference proteome</keyword>
<dbReference type="AlphaFoldDB" id="A0A5B9QR77"/>
<dbReference type="KEGG" id="rul:UC8_36320"/>
<comment type="subcellular location">
    <subcellularLocation>
        <location evidence="1">Membrane</location>
        <topology evidence="1">Multi-pass membrane protein</topology>
    </subcellularLocation>
</comment>
<dbReference type="EMBL" id="CP042914">
    <property type="protein sequence ID" value="QEG41607.1"/>
    <property type="molecule type" value="Genomic_DNA"/>
</dbReference>
<gene>
    <name evidence="8" type="primary">tqsA_3</name>
    <name evidence="8" type="ORF">UC8_36320</name>
</gene>
<proteinExistence type="inferred from homology"/>
<feature type="transmembrane region" description="Helical" evidence="7">
    <location>
        <begin position="83"/>
        <end position="108"/>
    </location>
</feature>
<evidence type="ECO:0000256" key="4">
    <source>
        <dbReference type="ARBA" id="ARBA00022989"/>
    </source>
</evidence>
<protein>
    <submittedName>
        <fullName evidence="8">AI-2 transport protein TqsA</fullName>
    </submittedName>
</protein>
<dbReference type="InterPro" id="IPR002549">
    <property type="entry name" value="AI-2E-like"/>
</dbReference>
<comment type="similarity">
    <text evidence="2">Belongs to the autoinducer-2 exporter (AI-2E) (TC 2.A.86) family.</text>
</comment>
<evidence type="ECO:0000256" key="7">
    <source>
        <dbReference type="SAM" id="Phobius"/>
    </source>
</evidence>
<dbReference type="Proteomes" id="UP000325286">
    <property type="component" value="Chromosome"/>
</dbReference>
<evidence type="ECO:0000256" key="6">
    <source>
        <dbReference type="SAM" id="MobiDB-lite"/>
    </source>
</evidence>
<accession>A0A5B9QR77</accession>
<reference evidence="8 9" key="1">
    <citation type="submission" date="2019-08" db="EMBL/GenBank/DDBJ databases">
        <title>Deep-cultivation of Planctomycetes and their phenomic and genomic characterization uncovers novel biology.</title>
        <authorList>
            <person name="Wiegand S."/>
            <person name="Jogler M."/>
            <person name="Boedeker C."/>
            <person name="Pinto D."/>
            <person name="Vollmers J."/>
            <person name="Rivas-Marin E."/>
            <person name="Kohn T."/>
            <person name="Peeters S.H."/>
            <person name="Heuer A."/>
            <person name="Rast P."/>
            <person name="Oberbeckmann S."/>
            <person name="Bunk B."/>
            <person name="Jeske O."/>
            <person name="Meyerdierks A."/>
            <person name="Storesund J.E."/>
            <person name="Kallscheuer N."/>
            <person name="Luecker S."/>
            <person name="Lage O.M."/>
            <person name="Pohl T."/>
            <person name="Merkel B.J."/>
            <person name="Hornburger P."/>
            <person name="Mueller R.-W."/>
            <person name="Bruemmer F."/>
            <person name="Labrenz M."/>
            <person name="Spormann A.M."/>
            <person name="Op den Camp H."/>
            <person name="Overmann J."/>
            <person name="Amann R."/>
            <person name="Jetten M.S.M."/>
            <person name="Mascher T."/>
            <person name="Medema M.H."/>
            <person name="Devos D.P."/>
            <person name="Kaster A.-K."/>
            <person name="Ovreas L."/>
            <person name="Rohde M."/>
            <person name="Galperin M.Y."/>
            <person name="Jogler C."/>
        </authorList>
    </citation>
    <scope>NUCLEOTIDE SEQUENCE [LARGE SCALE GENOMIC DNA]</scope>
    <source>
        <strain evidence="8 9">UC8</strain>
    </source>
</reference>
<dbReference type="GO" id="GO:0055085">
    <property type="term" value="P:transmembrane transport"/>
    <property type="evidence" value="ECO:0007669"/>
    <property type="project" value="TreeGrafter"/>
</dbReference>
<feature type="transmembrane region" description="Helical" evidence="7">
    <location>
        <begin position="335"/>
        <end position="362"/>
    </location>
</feature>
<keyword evidence="3 7" id="KW-0812">Transmembrane</keyword>
<sequence length="396" mass="42676">MATSTDDHSDKSTDTQTRAVPPTGAALSSDAGKWHRRAVFGIFLLLLIGGLGHAQVFLTPVILGFLLALVFSPVRRLLERSGIPPGLAAAAIVLSLVAGMALTTYLLAGPIMGWVEEAPSIGARLETRIREIRESVGGDEEGPSVDEVVNKIEDAAMPSDGDVQEVVVQEKGYLGTLASTAPSVLIQIVMVLVLLFFVLASGDMFYEKIVHVMPTFHDKRRAIKIARDIERKLSRYLLTITIINASLGVAIGVTMWAFGMPNPLLFAVIGCLFNYVPYIGAIAGTVIALVVGMLTFDGVAAAIVPAFTYYLLTAIEGQFVTPYFVGRNLKLNTVVVFIAVAFWAWVWSVVGMLVAVPLLVTIRTFCEHIPRLEPFGDFLSARGAEVEEAEDVEEAG</sequence>
<feature type="transmembrane region" description="Helical" evidence="7">
    <location>
        <begin position="38"/>
        <end position="71"/>
    </location>
</feature>
<feature type="transmembrane region" description="Helical" evidence="7">
    <location>
        <begin position="236"/>
        <end position="258"/>
    </location>
</feature>
<keyword evidence="4 7" id="KW-1133">Transmembrane helix</keyword>
<evidence type="ECO:0000256" key="3">
    <source>
        <dbReference type="ARBA" id="ARBA00022692"/>
    </source>
</evidence>
<evidence type="ECO:0000256" key="1">
    <source>
        <dbReference type="ARBA" id="ARBA00004141"/>
    </source>
</evidence>
<evidence type="ECO:0000256" key="5">
    <source>
        <dbReference type="ARBA" id="ARBA00023136"/>
    </source>
</evidence>
<evidence type="ECO:0000313" key="9">
    <source>
        <dbReference type="Proteomes" id="UP000325286"/>
    </source>
</evidence>
<evidence type="ECO:0000313" key="8">
    <source>
        <dbReference type="EMBL" id="QEG41607.1"/>
    </source>
</evidence>
<feature type="transmembrane region" description="Helical" evidence="7">
    <location>
        <begin position="184"/>
        <end position="206"/>
    </location>
</feature>
<dbReference type="PANTHER" id="PTHR21716">
    <property type="entry name" value="TRANSMEMBRANE PROTEIN"/>
    <property type="match status" value="1"/>
</dbReference>
<dbReference type="RefSeq" id="WP_238388756.1">
    <property type="nucleotide sequence ID" value="NZ_CP042914.1"/>
</dbReference>
<keyword evidence="5 7" id="KW-0472">Membrane</keyword>
<organism evidence="8 9">
    <name type="scientific">Roseimaritima ulvae</name>
    <dbReference type="NCBI Taxonomy" id="980254"/>
    <lineage>
        <taxon>Bacteria</taxon>
        <taxon>Pseudomonadati</taxon>
        <taxon>Planctomycetota</taxon>
        <taxon>Planctomycetia</taxon>
        <taxon>Pirellulales</taxon>
        <taxon>Pirellulaceae</taxon>
        <taxon>Roseimaritima</taxon>
    </lineage>
</organism>
<dbReference type="GO" id="GO:0016020">
    <property type="term" value="C:membrane"/>
    <property type="evidence" value="ECO:0007669"/>
    <property type="project" value="UniProtKB-SubCell"/>
</dbReference>
<dbReference type="Pfam" id="PF01594">
    <property type="entry name" value="AI-2E_transport"/>
    <property type="match status" value="1"/>
</dbReference>
<feature type="compositionally biased region" description="Basic and acidic residues" evidence="6">
    <location>
        <begin position="1"/>
        <end position="13"/>
    </location>
</feature>
<feature type="transmembrane region" description="Helical" evidence="7">
    <location>
        <begin position="298"/>
        <end position="315"/>
    </location>
</feature>
<evidence type="ECO:0000256" key="2">
    <source>
        <dbReference type="ARBA" id="ARBA00009773"/>
    </source>
</evidence>
<feature type="transmembrane region" description="Helical" evidence="7">
    <location>
        <begin position="264"/>
        <end position="291"/>
    </location>
</feature>
<dbReference type="PANTHER" id="PTHR21716:SF16">
    <property type="entry name" value="BLL1467 PROTEIN"/>
    <property type="match status" value="1"/>
</dbReference>
<name>A0A5B9QR77_9BACT</name>